<evidence type="ECO:0000313" key="3">
    <source>
        <dbReference type="EMBL" id="VFU52998.1"/>
    </source>
</evidence>
<feature type="domain" description="Myb/SANT-like DNA-binding" evidence="2">
    <location>
        <begin position="5"/>
        <end position="55"/>
    </location>
</feature>
<proteinExistence type="predicted"/>
<dbReference type="EMBL" id="CAADRP010001818">
    <property type="protein sequence ID" value="VFU52998.1"/>
    <property type="molecule type" value="Genomic_DNA"/>
</dbReference>
<dbReference type="InterPro" id="IPR044823">
    <property type="entry name" value="ASIL1/2-like"/>
</dbReference>
<feature type="region of interest" description="Disordered" evidence="1">
    <location>
        <begin position="76"/>
        <end position="106"/>
    </location>
</feature>
<organism evidence="3">
    <name type="scientific">Salix viminalis</name>
    <name type="common">Common osier</name>
    <name type="synonym">Basket willow</name>
    <dbReference type="NCBI Taxonomy" id="40686"/>
    <lineage>
        <taxon>Eukaryota</taxon>
        <taxon>Viridiplantae</taxon>
        <taxon>Streptophyta</taxon>
        <taxon>Embryophyta</taxon>
        <taxon>Tracheophyta</taxon>
        <taxon>Spermatophyta</taxon>
        <taxon>Magnoliopsida</taxon>
        <taxon>eudicotyledons</taxon>
        <taxon>Gunneridae</taxon>
        <taxon>Pentapetalae</taxon>
        <taxon>rosids</taxon>
        <taxon>fabids</taxon>
        <taxon>Malpighiales</taxon>
        <taxon>Salicaceae</taxon>
        <taxon>Saliceae</taxon>
        <taxon>Salix</taxon>
    </lineage>
</organism>
<dbReference type="AlphaFoldDB" id="A0A6N2MGH2"/>
<feature type="compositionally biased region" description="Gly residues" evidence="1">
    <location>
        <begin position="80"/>
        <end position="93"/>
    </location>
</feature>
<feature type="compositionally biased region" description="Low complexity" evidence="1">
    <location>
        <begin position="94"/>
        <end position="106"/>
    </location>
</feature>
<evidence type="ECO:0000259" key="2">
    <source>
        <dbReference type="Pfam" id="PF13837"/>
    </source>
</evidence>
<dbReference type="PANTHER" id="PTHR31307:SF49">
    <property type="entry name" value="ALCOHOL DEHYDROGENASE TRANSCRIPTION FACTOR MYB_SANT-LIKE FAMILY PROTEIN"/>
    <property type="match status" value="1"/>
</dbReference>
<dbReference type="InterPro" id="IPR044822">
    <property type="entry name" value="Myb_DNA-bind_4"/>
</dbReference>
<name>A0A6N2MGH2_SALVM</name>
<dbReference type="PANTHER" id="PTHR31307">
    <property type="entry name" value="TRIHELIX TRANSCRIPTION FACTOR ASIL2"/>
    <property type="match status" value="1"/>
</dbReference>
<accession>A0A6N2MGH2</accession>
<dbReference type="Pfam" id="PF13837">
    <property type="entry name" value="Myb_DNA-bind_4"/>
    <property type="match status" value="1"/>
</dbReference>
<sequence length="106" mass="11620">MLRRGNLKANHWQEVADVVARCCPASSPPKIVVQCRHKMEKLRKRYRTEIQRARSMPVLRIGNNVMNTRSIQKLYRNGIGNPGSGGDNNGLNGGNSSLGSSNAGGF</sequence>
<evidence type="ECO:0000256" key="1">
    <source>
        <dbReference type="SAM" id="MobiDB-lite"/>
    </source>
</evidence>
<reference evidence="3" key="1">
    <citation type="submission" date="2019-03" db="EMBL/GenBank/DDBJ databases">
        <authorList>
            <person name="Mank J."/>
            <person name="Almeida P."/>
        </authorList>
    </citation>
    <scope>NUCLEOTIDE SEQUENCE</scope>
    <source>
        <strain evidence="3">78183</strain>
    </source>
</reference>
<protein>
    <recommendedName>
        <fullName evidence="2">Myb/SANT-like DNA-binding domain-containing protein</fullName>
    </recommendedName>
</protein>
<gene>
    <name evidence="3" type="ORF">SVIM_LOCUS367084</name>
</gene>